<dbReference type="AlphaFoldDB" id="A0A3N4L925"/>
<accession>A0A3N4L925</accession>
<protein>
    <submittedName>
        <fullName evidence="1">Uncharacterized protein</fullName>
    </submittedName>
</protein>
<dbReference type="Proteomes" id="UP000267821">
    <property type="component" value="Unassembled WGS sequence"/>
</dbReference>
<reference evidence="1 2" key="1">
    <citation type="journal article" date="2018" name="Nat. Ecol. Evol.">
        <title>Pezizomycetes genomes reveal the molecular basis of ectomycorrhizal truffle lifestyle.</title>
        <authorList>
            <person name="Murat C."/>
            <person name="Payen T."/>
            <person name="Noel B."/>
            <person name="Kuo A."/>
            <person name="Morin E."/>
            <person name="Chen J."/>
            <person name="Kohler A."/>
            <person name="Krizsan K."/>
            <person name="Balestrini R."/>
            <person name="Da Silva C."/>
            <person name="Montanini B."/>
            <person name="Hainaut M."/>
            <person name="Levati E."/>
            <person name="Barry K.W."/>
            <person name="Belfiori B."/>
            <person name="Cichocki N."/>
            <person name="Clum A."/>
            <person name="Dockter R.B."/>
            <person name="Fauchery L."/>
            <person name="Guy J."/>
            <person name="Iotti M."/>
            <person name="Le Tacon F."/>
            <person name="Lindquist E.A."/>
            <person name="Lipzen A."/>
            <person name="Malagnac F."/>
            <person name="Mello A."/>
            <person name="Molinier V."/>
            <person name="Miyauchi S."/>
            <person name="Poulain J."/>
            <person name="Riccioni C."/>
            <person name="Rubini A."/>
            <person name="Sitrit Y."/>
            <person name="Splivallo R."/>
            <person name="Traeger S."/>
            <person name="Wang M."/>
            <person name="Zifcakova L."/>
            <person name="Wipf D."/>
            <person name="Zambonelli A."/>
            <person name="Paolocci F."/>
            <person name="Nowrousian M."/>
            <person name="Ottonello S."/>
            <person name="Baldrian P."/>
            <person name="Spatafora J.W."/>
            <person name="Henrissat B."/>
            <person name="Nagy L.G."/>
            <person name="Aury J.M."/>
            <person name="Wincker P."/>
            <person name="Grigoriev I.V."/>
            <person name="Bonfante P."/>
            <person name="Martin F.M."/>
        </authorList>
    </citation>
    <scope>NUCLEOTIDE SEQUENCE [LARGE SCALE GENOMIC DNA]</scope>
    <source>
        <strain evidence="1 2">ATCC MYA-4762</strain>
    </source>
</reference>
<evidence type="ECO:0000313" key="1">
    <source>
        <dbReference type="EMBL" id="RPB19407.1"/>
    </source>
</evidence>
<name>A0A3N4L925_9PEZI</name>
<evidence type="ECO:0000313" key="2">
    <source>
        <dbReference type="Proteomes" id="UP000267821"/>
    </source>
</evidence>
<gene>
    <name evidence="1" type="ORF">L211DRAFT_853222</name>
</gene>
<organism evidence="1 2">
    <name type="scientific">Terfezia boudieri ATCC MYA-4762</name>
    <dbReference type="NCBI Taxonomy" id="1051890"/>
    <lineage>
        <taxon>Eukaryota</taxon>
        <taxon>Fungi</taxon>
        <taxon>Dikarya</taxon>
        <taxon>Ascomycota</taxon>
        <taxon>Pezizomycotina</taxon>
        <taxon>Pezizomycetes</taxon>
        <taxon>Pezizales</taxon>
        <taxon>Pezizaceae</taxon>
        <taxon>Terfezia</taxon>
    </lineage>
</organism>
<sequence length="163" mass="18427">MTAKKDTTLIVDPKSSVKIFSDFKMEEFLVLAERYVEGSKAKGNVDYSIELRDGEILGVTKVEKEDYVQGVAQNAMEIRSALEYNRSARLVKSVKNLVVLVSPPMQATGHTPKLSKKYRVMFEREFQKEKVKQISGIINWLLKEGLEQPMASEPASKKAKTDK</sequence>
<dbReference type="InParanoid" id="A0A3N4L925"/>
<dbReference type="OrthoDB" id="2414517at2759"/>
<keyword evidence="2" id="KW-1185">Reference proteome</keyword>
<proteinExistence type="predicted"/>
<dbReference type="EMBL" id="ML121589">
    <property type="protein sequence ID" value="RPB19407.1"/>
    <property type="molecule type" value="Genomic_DNA"/>
</dbReference>